<accession>A0A840Z3A9</accession>
<dbReference type="EMBL" id="JACIJI010000010">
    <property type="protein sequence ID" value="MBB5720244.1"/>
    <property type="molecule type" value="Genomic_DNA"/>
</dbReference>
<gene>
    <name evidence="1" type="ORF">FHR23_003207</name>
</gene>
<dbReference type="AlphaFoldDB" id="A0A840Z3A9"/>
<keyword evidence="2" id="KW-1185">Reference proteome</keyword>
<organism evidence="1 2">
    <name type="scientific">Stakelama sediminis</name>
    <dbReference type="NCBI Taxonomy" id="463200"/>
    <lineage>
        <taxon>Bacteria</taxon>
        <taxon>Pseudomonadati</taxon>
        <taxon>Pseudomonadota</taxon>
        <taxon>Alphaproteobacteria</taxon>
        <taxon>Sphingomonadales</taxon>
        <taxon>Sphingomonadaceae</taxon>
        <taxon>Stakelama</taxon>
    </lineage>
</organism>
<sequence length="73" mass="8375">MIEPAHHRLSITAQCRLLSISRSSYYYAPVPETEETLALMRVIDAAFLDMPWYGSRQMVRHLRRNGYDDGCGG</sequence>
<dbReference type="Proteomes" id="UP000554342">
    <property type="component" value="Unassembled WGS sequence"/>
</dbReference>
<proteinExistence type="predicted"/>
<reference evidence="1 2" key="1">
    <citation type="submission" date="2020-08" db="EMBL/GenBank/DDBJ databases">
        <title>Genomic Encyclopedia of Type Strains, Phase IV (KMG-IV): sequencing the most valuable type-strain genomes for metagenomic binning, comparative biology and taxonomic classification.</title>
        <authorList>
            <person name="Goeker M."/>
        </authorList>
    </citation>
    <scope>NUCLEOTIDE SEQUENCE [LARGE SCALE GENOMIC DNA]</scope>
    <source>
        <strain evidence="1 2">DSM 27203</strain>
    </source>
</reference>
<protein>
    <submittedName>
        <fullName evidence="1">Uncharacterized protein</fullName>
    </submittedName>
</protein>
<comment type="caution">
    <text evidence="1">The sequence shown here is derived from an EMBL/GenBank/DDBJ whole genome shotgun (WGS) entry which is preliminary data.</text>
</comment>
<evidence type="ECO:0000313" key="2">
    <source>
        <dbReference type="Proteomes" id="UP000554342"/>
    </source>
</evidence>
<evidence type="ECO:0000313" key="1">
    <source>
        <dbReference type="EMBL" id="MBB5720244.1"/>
    </source>
</evidence>
<name>A0A840Z3A9_9SPHN</name>